<dbReference type="GO" id="GO:0030234">
    <property type="term" value="F:enzyme regulator activity"/>
    <property type="evidence" value="ECO:0007669"/>
    <property type="project" value="InterPro"/>
</dbReference>
<dbReference type="SUPFAM" id="SSF54913">
    <property type="entry name" value="GlnB-like"/>
    <property type="match status" value="1"/>
</dbReference>
<reference evidence="1" key="2">
    <citation type="submission" date="2021-04" db="EMBL/GenBank/DDBJ databases">
        <authorList>
            <person name="Zhang T."/>
            <person name="Zhang Y."/>
            <person name="Lu D."/>
            <person name="Zuo D."/>
            <person name="Du Z."/>
        </authorList>
    </citation>
    <scope>NUCLEOTIDE SEQUENCE</scope>
    <source>
        <strain evidence="1">JR1</strain>
    </source>
</reference>
<dbReference type="GO" id="GO:0005829">
    <property type="term" value="C:cytosol"/>
    <property type="evidence" value="ECO:0007669"/>
    <property type="project" value="TreeGrafter"/>
</dbReference>
<protein>
    <submittedName>
        <fullName evidence="1">P-II family nitrogen regulator</fullName>
    </submittedName>
</protein>
<dbReference type="GO" id="GO:0005524">
    <property type="term" value="F:ATP binding"/>
    <property type="evidence" value="ECO:0007669"/>
    <property type="project" value="TreeGrafter"/>
</dbReference>
<keyword evidence="2" id="KW-1185">Reference proteome</keyword>
<dbReference type="EMBL" id="JAGTAR010000045">
    <property type="protein sequence ID" value="MBR8537990.1"/>
    <property type="molecule type" value="Genomic_DNA"/>
</dbReference>
<proteinExistence type="predicted"/>
<dbReference type="InterPro" id="IPR002187">
    <property type="entry name" value="N-reg_PII"/>
</dbReference>
<dbReference type="AlphaFoldDB" id="A0A941IZM9"/>
<accession>A0A941IZM9</accession>
<evidence type="ECO:0000313" key="2">
    <source>
        <dbReference type="Proteomes" id="UP000679220"/>
    </source>
</evidence>
<evidence type="ECO:0000313" key="1">
    <source>
        <dbReference type="EMBL" id="MBR8537990.1"/>
    </source>
</evidence>
<name>A0A941IZM9_9BACT</name>
<gene>
    <name evidence="1" type="ORF">KDU71_20645</name>
</gene>
<organism evidence="1 2">
    <name type="scientific">Carboxylicivirga sediminis</name>
    <dbReference type="NCBI Taxonomy" id="2006564"/>
    <lineage>
        <taxon>Bacteria</taxon>
        <taxon>Pseudomonadati</taxon>
        <taxon>Bacteroidota</taxon>
        <taxon>Bacteroidia</taxon>
        <taxon>Marinilabiliales</taxon>
        <taxon>Marinilabiliaceae</taxon>
        <taxon>Carboxylicivirga</taxon>
    </lineage>
</organism>
<reference evidence="1" key="1">
    <citation type="journal article" date="2018" name="Int. J. Syst. Evol. Microbiol.">
        <title>Carboxylicivirga sediminis sp. nov., isolated from coastal sediment.</title>
        <authorList>
            <person name="Wang F.Q."/>
            <person name="Ren L.H."/>
            <person name="Zou R.J."/>
            <person name="Sun Y.Z."/>
            <person name="Liu X.J."/>
            <person name="Jiang F."/>
            <person name="Liu L.J."/>
        </authorList>
    </citation>
    <scope>NUCLEOTIDE SEQUENCE</scope>
    <source>
        <strain evidence="1">JR1</strain>
    </source>
</reference>
<dbReference type="RefSeq" id="WP_212193013.1">
    <property type="nucleotide sequence ID" value="NZ_JAGTAR010000045.1"/>
</dbReference>
<dbReference type="GO" id="GO:0006808">
    <property type="term" value="P:regulation of nitrogen utilization"/>
    <property type="evidence" value="ECO:0007669"/>
    <property type="project" value="InterPro"/>
</dbReference>
<dbReference type="Proteomes" id="UP000679220">
    <property type="component" value="Unassembled WGS sequence"/>
</dbReference>
<dbReference type="Pfam" id="PF00543">
    <property type="entry name" value="P-II"/>
    <property type="match status" value="1"/>
</dbReference>
<comment type="caution">
    <text evidence="1">The sequence shown here is derived from an EMBL/GenBank/DDBJ whole genome shotgun (WGS) entry which is preliminary data.</text>
</comment>
<dbReference type="PROSITE" id="PS51343">
    <property type="entry name" value="PII_GLNB_DOM"/>
    <property type="match status" value="1"/>
</dbReference>
<dbReference type="PRINTS" id="PR00340">
    <property type="entry name" value="PIIGLNB"/>
</dbReference>
<dbReference type="InterPro" id="IPR015867">
    <property type="entry name" value="N-reg_PII/ATP_PRibTrfase_C"/>
</dbReference>
<dbReference type="PANTHER" id="PTHR30115">
    <property type="entry name" value="NITROGEN REGULATORY PROTEIN P-II"/>
    <property type="match status" value="1"/>
</dbReference>
<dbReference type="InterPro" id="IPR011322">
    <property type="entry name" value="N-reg_PII-like_a/b"/>
</dbReference>
<dbReference type="Gene3D" id="3.30.70.120">
    <property type="match status" value="1"/>
</dbReference>
<dbReference type="SMART" id="SM00938">
    <property type="entry name" value="P-II"/>
    <property type="match status" value="1"/>
</dbReference>
<sequence length="116" mass="12724">MKLITAIIRSYQLDQVRESLIAAGITRITVSRVSGHGAQKREEVYRGKKVIPSLIPKMRVEIAVNDEFVDTTVNAIIEGAKSVSEVEGEIGDGKIFITPLEECIRIRTGEKGSNAI</sequence>